<feature type="compositionally biased region" description="Basic residues" evidence="1">
    <location>
        <begin position="280"/>
        <end position="323"/>
    </location>
</feature>
<feature type="region of interest" description="Disordered" evidence="1">
    <location>
        <begin position="1336"/>
        <end position="1357"/>
    </location>
</feature>
<feature type="region of interest" description="Disordered" evidence="1">
    <location>
        <begin position="1029"/>
        <end position="1052"/>
    </location>
</feature>
<feature type="compositionally biased region" description="Basic residues" evidence="1">
    <location>
        <begin position="394"/>
        <end position="411"/>
    </location>
</feature>
<feature type="compositionally biased region" description="Low complexity" evidence="1">
    <location>
        <begin position="221"/>
        <end position="236"/>
    </location>
</feature>
<feature type="compositionally biased region" description="Polar residues" evidence="1">
    <location>
        <begin position="1029"/>
        <end position="1040"/>
    </location>
</feature>
<comment type="caution">
    <text evidence="2">The sequence shown here is derived from an EMBL/GenBank/DDBJ whole genome shotgun (WGS) entry which is preliminary data.</text>
</comment>
<feature type="compositionally biased region" description="Polar residues" evidence="1">
    <location>
        <begin position="1336"/>
        <end position="1356"/>
    </location>
</feature>
<dbReference type="EMBL" id="RQTK01000494">
    <property type="protein sequence ID" value="RUS78705.1"/>
    <property type="molecule type" value="Genomic_DNA"/>
</dbReference>
<evidence type="ECO:0000256" key="1">
    <source>
        <dbReference type="SAM" id="MobiDB-lite"/>
    </source>
</evidence>
<name>A0A433TAT6_ELYCH</name>
<keyword evidence="3" id="KW-1185">Reference proteome</keyword>
<feature type="region of interest" description="Disordered" evidence="1">
    <location>
        <begin position="274"/>
        <end position="413"/>
    </location>
</feature>
<evidence type="ECO:0000313" key="3">
    <source>
        <dbReference type="Proteomes" id="UP000271974"/>
    </source>
</evidence>
<accession>A0A433TAT6</accession>
<reference evidence="2 3" key="1">
    <citation type="submission" date="2019-01" db="EMBL/GenBank/DDBJ databases">
        <title>A draft genome assembly of the solar-powered sea slug Elysia chlorotica.</title>
        <authorList>
            <person name="Cai H."/>
            <person name="Li Q."/>
            <person name="Fang X."/>
            <person name="Li J."/>
            <person name="Curtis N.E."/>
            <person name="Altenburger A."/>
            <person name="Shibata T."/>
            <person name="Feng M."/>
            <person name="Maeda T."/>
            <person name="Schwartz J.A."/>
            <person name="Shigenobu S."/>
            <person name="Lundholm N."/>
            <person name="Nishiyama T."/>
            <person name="Yang H."/>
            <person name="Hasebe M."/>
            <person name="Li S."/>
            <person name="Pierce S.K."/>
            <person name="Wang J."/>
        </authorList>
    </citation>
    <scope>NUCLEOTIDE SEQUENCE [LARGE SCALE GENOMIC DNA]</scope>
    <source>
        <strain evidence="2">EC2010</strain>
        <tissue evidence="2">Whole organism of an adult</tissue>
    </source>
</reference>
<dbReference type="Proteomes" id="UP000271974">
    <property type="component" value="Unassembled WGS sequence"/>
</dbReference>
<feature type="region of interest" description="Disordered" evidence="1">
    <location>
        <begin position="430"/>
        <end position="485"/>
    </location>
</feature>
<evidence type="ECO:0000313" key="2">
    <source>
        <dbReference type="EMBL" id="RUS78705.1"/>
    </source>
</evidence>
<sequence length="1575" mass="176594">MSSAHYTVGQGAETEDYETVPSAANYDCVVEDWGKSPSGYLPVFADLYRRLDSLWLRTQNQLGHRLAAMSGSLNSRLRELQRAFQTHIQRRGTSALSYDESGESRYLEIGKHRWTRVKGKPKRRSQLRRDCSVNTVRLKNETEDSVVDKTNDPVENEETVVAPPAFNRSPTFKTNGLKLGYKDSLTNLRNISTYPKQVRKVLRRRSSSPRYRSLRRRRSSVRQSSVRQSSMRQSSVTCCCNHRHTRSCRRRRGMSGLSCNVCLLAGAGRKSGKSLVRALSSKKRKASSKTRSPRKLSLKRKSVHIINKRKRTKSQSLHRRKSKSSVISSKARRSTKPRLQRKKDMDRKSEISGSYHTSRYKFKNKLAAKKRDNVASRSRKNLPSARKRSESQKKPKLTTRKNKNAKKKRTEAKKETVTYVIVSKGTSRHACNASKTSDRHAVSANKSMRKVINRRNRKTGVSNIKKGHTHSTKSSPQKHKSKRKWVRRDLNASCKMALKGPRCTNHVTCEACDSICNDSFDNCINPYDLQSVPVLKISRTEGNMTLPIAVCSEPRENTPNRRKATRYVINRKYPQRSAKGGFGSINIKSPDRRCFRLPGGKRAKSAQRKMAKYIITSTGYSSLINKLRSRHQRRCSMCGHNSGIALPCGNFGYACTSTGRPLYQRRQTPSRCQTNSLSHLRDVLSAWNLATDDDYSVFQHGAASQPTPHRSFGCNQVHLANSCWDHRDDGRLLFPGADSTHSGLSERYRPQKIISGYTSRTSFRLRDSPPKLQAPKSQWHEFSERKPVKDLSDFHDWQMNSKTFRDRQTFSEYRDPADASFQRVRRVDSLELTRRRLAAQKPANISGDISSCSCSLTNSEQCFVHFGCDLSHPEEQDFFGSAPTINYLSSTSCVEIDTQSFISDDTPVGHGSFSSLVYDDMYRMRSRQSPVPIGGLSQPIIEDISQVYGFKQEEKGHRRQNHLLDEKVDTSPCVFRAVGFPINENFPKGSPSEEGHRTSLHDRGMADAQLFWSTAPLVPYAPFNKPMASRNNTDQLCSQQEDSHHVNRSTEGSTLAKLEMAYAAEKAKNFKTESKTDQSGLDAAFSLNRFSSVDNMLSGKQGEPRFSVSNCAQTYLNRLCDYRANGEAEVSDTNTHAAVIPALETDITKPVNERDKTGDTCETEAPEELGKKVFPSPIKLFPLTASPKGGNTKQLEHQEECTLYETKKFLDPTAKASNTMPVDKAIADQVQEENGIRKHEEISQGDQRQQLDVLEEENVTLHCNKYCDGEKLNSTFGLPTLVLRYQPPTSTDGGLRPQNSACANGANDCPSSTASKELVVDNLSGHLHAPFTSRDTSYDAFSSPPQTQKHTNSSGRSAIGSCQMEGIPQNPYLDVRSPGICTTWTCVVLDNTAIGPHSASGSSNARQQVTNFFRVTSPISQPSAPPMETCADSGHEESMEDLLDSRQYLARSSEVEMATDPSSGVVLKRSVSGNTLLYMNKDLNNHHECSKSMHGPFVEIEAKSLLVSKIDHLVFSSEDGAQKQQHIHSSADPTRALSPEHLNDRFPLFEACTIRTSQSDDVISTKSSTELNNKL</sequence>
<organism evidence="2 3">
    <name type="scientific">Elysia chlorotica</name>
    <name type="common">Eastern emerald elysia</name>
    <name type="synonym">Sea slug</name>
    <dbReference type="NCBI Taxonomy" id="188477"/>
    <lineage>
        <taxon>Eukaryota</taxon>
        <taxon>Metazoa</taxon>
        <taxon>Spiralia</taxon>
        <taxon>Lophotrochozoa</taxon>
        <taxon>Mollusca</taxon>
        <taxon>Gastropoda</taxon>
        <taxon>Heterobranchia</taxon>
        <taxon>Euthyneura</taxon>
        <taxon>Panpulmonata</taxon>
        <taxon>Sacoglossa</taxon>
        <taxon>Placobranchoidea</taxon>
        <taxon>Plakobranchidae</taxon>
        <taxon>Elysia</taxon>
    </lineage>
</organism>
<feature type="compositionally biased region" description="Basic residues" evidence="1">
    <location>
        <begin position="330"/>
        <end position="341"/>
    </location>
</feature>
<feature type="compositionally biased region" description="Basic residues" evidence="1">
    <location>
        <begin position="465"/>
        <end position="485"/>
    </location>
</feature>
<feature type="compositionally biased region" description="Basic residues" evidence="1">
    <location>
        <begin position="358"/>
        <end position="368"/>
    </location>
</feature>
<proteinExistence type="predicted"/>
<feature type="compositionally biased region" description="Basic residues" evidence="1">
    <location>
        <begin position="447"/>
        <end position="458"/>
    </location>
</feature>
<dbReference type="OrthoDB" id="10683560at2759"/>
<feature type="compositionally biased region" description="Basic residues" evidence="1">
    <location>
        <begin position="199"/>
        <end position="220"/>
    </location>
</feature>
<feature type="region of interest" description="Disordered" evidence="1">
    <location>
        <begin position="199"/>
        <end position="236"/>
    </location>
</feature>
<gene>
    <name evidence="2" type="ORF">EGW08_013526</name>
</gene>
<protein>
    <submittedName>
        <fullName evidence="2">Uncharacterized protein</fullName>
    </submittedName>
</protein>